<evidence type="ECO:0000313" key="9">
    <source>
        <dbReference type="EMBL" id="SGY15158.1"/>
    </source>
</evidence>
<evidence type="ECO:0000313" key="11">
    <source>
        <dbReference type="EMBL" id="SGY15165.1"/>
    </source>
</evidence>
<comment type="subcellular location">
    <subcellularLocation>
        <location evidence="2">Nucleus</location>
    </subcellularLocation>
</comment>
<dbReference type="EMBL" id="FQNC01000013">
    <property type="protein sequence ID" value="SGY15158.1"/>
    <property type="molecule type" value="Genomic_DNA"/>
</dbReference>
<evidence type="ECO:0000256" key="7">
    <source>
        <dbReference type="ARBA" id="ARBA00023242"/>
    </source>
</evidence>
<keyword evidence="5" id="KW-0507">mRNA processing</keyword>
<reference evidence="11 12" key="1">
    <citation type="submission" date="2016-11" db="EMBL/GenBank/DDBJ databases">
        <authorList>
            <person name="Jaros S."/>
            <person name="Januszkiewicz K."/>
            <person name="Wedrychowicz H."/>
        </authorList>
    </citation>
    <scope>NUCLEOTIDE SEQUENCE [LARGE SCALE GENOMIC DNA]</scope>
</reference>
<evidence type="ECO:0000256" key="2">
    <source>
        <dbReference type="ARBA" id="ARBA00004123"/>
    </source>
</evidence>
<sequence>MAAMMGFSSFDSTHAKHVQEDLADVEIKKPRTHRQYMNRLGGFNRPLNKIK</sequence>
<evidence type="ECO:0000313" key="10">
    <source>
        <dbReference type="EMBL" id="SGY15163.1"/>
    </source>
</evidence>
<proteinExistence type="inferred from homology"/>
<comment type="subunit">
    <text evidence="4">Part of a tri-snRNP complex.</text>
</comment>
<evidence type="ECO:0000256" key="1">
    <source>
        <dbReference type="ARBA" id="ARBA00003632"/>
    </source>
</evidence>
<keyword evidence="7" id="KW-0539">Nucleus</keyword>
<dbReference type="GO" id="GO:0006397">
    <property type="term" value="P:mRNA processing"/>
    <property type="evidence" value="ECO:0007669"/>
    <property type="project" value="UniProtKB-KW"/>
</dbReference>
<organism evidence="11 12">
    <name type="scientific">Microbotryum silenes-dioicae</name>
    <dbReference type="NCBI Taxonomy" id="796604"/>
    <lineage>
        <taxon>Eukaryota</taxon>
        <taxon>Fungi</taxon>
        <taxon>Dikarya</taxon>
        <taxon>Basidiomycota</taxon>
        <taxon>Pucciniomycotina</taxon>
        <taxon>Microbotryomycetes</taxon>
        <taxon>Microbotryales</taxon>
        <taxon>Microbotryaceae</taxon>
        <taxon>Microbotryum</taxon>
    </lineage>
</organism>
<dbReference type="EMBL" id="FQNC01000013">
    <property type="protein sequence ID" value="SGY15163.1"/>
    <property type="molecule type" value="Genomic_DNA"/>
</dbReference>
<evidence type="ECO:0000259" key="8">
    <source>
        <dbReference type="Pfam" id="PF08648"/>
    </source>
</evidence>
<dbReference type="STRING" id="796604.A0A2X0LRL2"/>
<dbReference type="InterPro" id="IPR013957">
    <property type="entry name" value="SNRNP27"/>
</dbReference>
<feature type="domain" description="U4/U6.U5 small nuclear ribonucleoprotein 27kDa protein" evidence="8">
    <location>
        <begin position="1"/>
        <end position="50"/>
    </location>
</feature>
<dbReference type="AlphaFoldDB" id="A0A2X0LRL2"/>
<keyword evidence="6" id="KW-0508">mRNA splicing</keyword>
<dbReference type="GO" id="GO:0008380">
    <property type="term" value="P:RNA splicing"/>
    <property type="evidence" value="ECO:0007669"/>
    <property type="project" value="UniProtKB-KW"/>
</dbReference>
<dbReference type="EMBL" id="FQNC01000013">
    <property type="protein sequence ID" value="SGY15165.1"/>
    <property type="molecule type" value="Genomic_DNA"/>
</dbReference>
<dbReference type="Pfam" id="PF08648">
    <property type="entry name" value="SNRNP27"/>
    <property type="match status" value="1"/>
</dbReference>
<dbReference type="Proteomes" id="UP000249464">
    <property type="component" value="Unassembled WGS sequence"/>
</dbReference>
<evidence type="ECO:0000256" key="5">
    <source>
        <dbReference type="ARBA" id="ARBA00022664"/>
    </source>
</evidence>
<comment type="similarity">
    <text evidence="3">Belongs to the SNUT3 family.</text>
</comment>
<protein>
    <submittedName>
        <fullName evidence="9">BQ5605_C013g07271 protein</fullName>
    </submittedName>
    <submittedName>
        <fullName evidence="10">BQ5605_C013g07273 protein</fullName>
    </submittedName>
    <submittedName>
        <fullName evidence="11">BQ5605_C013g07275 protein</fullName>
    </submittedName>
</protein>
<name>A0A2X0LRL2_9BASI</name>
<evidence type="ECO:0000256" key="4">
    <source>
        <dbReference type="ARBA" id="ARBA00011825"/>
    </source>
</evidence>
<keyword evidence="12" id="KW-1185">Reference proteome</keyword>
<comment type="function">
    <text evidence="1">May play a role in mRNA splicing.</text>
</comment>
<dbReference type="PANTHER" id="PTHR31077">
    <property type="entry name" value="U4/U6.U5 SMALL NUCLEAR RIBONUCLEOPROTEIN 27 KDA PROTEIN"/>
    <property type="match status" value="1"/>
</dbReference>
<dbReference type="GO" id="GO:0071011">
    <property type="term" value="C:precatalytic spliceosome"/>
    <property type="evidence" value="ECO:0007669"/>
    <property type="project" value="TreeGrafter"/>
</dbReference>
<evidence type="ECO:0000313" key="12">
    <source>
        <dbReference type="Proteomes" id="UP000249464"/>
    </source>
</evidence>
<gene>
    <name evidence="11" type="primary">BQ5605_C013g07275</name>
    <name evidence="9" type="synonym">BQ5605_C013g07271</name>
    <name evidence="10" type="synonym">BQ5605_C013g07273</name>
    <name evidence="9" type="ORF">BQ5605_C013G07271</name>
    <name evidence="10" type="ORF">BQ5605_C013G07273</name>
    <name evidence="11" type="ORF">BQ5605_C013G07275</name>
</gene>
<dbReference type="PANTHER" id="PTHR31077:SF1">
    <property type="entry name" value="U4_U6.U5 SMALL NUCLEAR RIBONUCLEOPROTEIN 27 KDA PROTEIN"/>
    <property type="match status" value="1"/>
</dbReference>
<evidence type="ECO:0000256" key="6">
    <source>
        <dbReference type="ARBA" id="ARBA00023187"/>
    </source>
</evidence>
<evidence type="ECO:0000256" key="3">
    <source>
        <dbReference type="ARBA" id="ARBA00008218"/>
    </source>
</evidence>
<accession>A0A2X0LRL2</accession>